<evidence type="ECO:0000256" key="5">
    <source>
        <dbReference type="ARBA" id="ARBA00011944"/>
    </source>
</evidence>
<evidence type="ECO:0000256" key="6">
    <source>
        <dbReference type="ARBA" id="ARBA00022642"/>
    </source>
</evidence>
<organism evidence="16 17">
    <name type="scientific">Thalassoglobus polymorphus</name>
    <dbReference type="NCBI Taxonomy" id="2527994"/>
    <lineage>
        <taxon>Bacteria</taxon>
        <taxon>Pseudomonadati</taxon>
        <taxon>Planctomycetota</taxon>
        <taxon>Planctomycetia</taxon>
        <taxon>Planctomycetales</taxon>
        <taxon>Planctomycetaceae</taxon>
        <taxon>Thalassoglobus</taxon>
    </lineage>
</organism>
<dbReference type="PANTHER" id="PTHR32179">
    <property type="entry name" value="NICOTINATE-NUCLEOTIDE PYROPHOSPHORYLASE [CARBOXYLATING]"/>
    <property type="match status" value="1"/>
</dbReference>
<feature type="binding site" evidence="13">
    <location>
        <position position="206"/>
    </location>
    <ligand>
        <name>substrate</name>
    </ligand>
</feature>
<evidence type="ECO:0000313" key="16">
    <source>
        <dbReference type="EMBL" id="QDT35463.1"/>
    </source>
</evidence>
<evidence type="ECO:0000256" key="11">
    <source>
        <dbReference type="ARBA" id="ARBA00069173"/>
    </source>
</evidence>
<dbReference type="InterPro" id="IPR027277">
    <property type="entry name" value="NadC/ModD"/>
</dbReference>
<evidence type="ECO:0000256" key="9">
    <source>
        <dbReference type="ARBA" id="ARBA00033102"/>
    </source>
</evidence>
<evidence type="ECO:0000256" key="3">
    <source>
        <dbReference type="ARBA" id="ARBA00009400"/>
    </source>
</evidence>
<dbReference type="CDD" id="cd01572">
    <property type="entry name" value="QPRTase"/>
    <property type="match status" value="1"/>
</dbReference>
<dbReference type="KEGG" id="tpol:Mal48_47400"/>
<dbReference type="SUPFAM" id="SSF51690">
    <property type="entry name" value="Nicotinate/Quinolinate PRTase C-terminal domain-like"/>
    <property type="match status" value="1"/>
</dbReference>
<dbReference type="GO" id="GO:0004514">
    <property type="term" value="F:nicotinate-nucleotide diphosphorylase (carboxylating) activity"/>
    <property type="evidence" value="ECO:0007669"/>
    <property type="project" value="UniProtKB-EC"/>
</dbReference>
<comment type="function">
    <text evidence="1">Involved in the catabolism of quinolinic acid (QA).</text>
</comment>
<dbReference type="EMBL" id="CP036267">
    <property type="protein sequence ID" value="QDT35463.1"/>
    <property type="molecule type" value="Genomic_DNA"/>
</dbReference>
<dbReference type="InterPro" id="IPR002638">
    <property type="entry name" value="Quinolinate_PRibosylTrfase_C"/>
</dbReference>
<evidence type="ECO:0000256" key="8">
    <source>
        <dbReference type="ARBA" id="ARBA00022679"/>
    </source>
</evidence>
<dbReference type="InterPro" id="IPR022412">
    <property type="entry name" value="Quinolinate_PRibosylTrfase_N"/>
</dbReference>
<evidence type="ECO:0000313" key="17">
    <source>
        <dbReference type="Proteomes" id="UP000315724"/>
    </source>
</evidence>
<sequence>MPELSPTELDSARSLIQTAFAEDLADSEDITTNSLVPVTATGSINVVSRESGVLSGCVVAKEIFEIFDSQIQFESLLHDGAKLEPGSVIAKISGSMRSILTAERTALNFLTMLSGTASLTRKFVDAVAGTEAKILDTRKTLPGIRELQKFAVRCGGGTNHRMGLFDAVLIKDNHLAWWSGDGDNTLANAVASSRKMVASEVIVEIEVDSLDQFRDAVQGDPDIVLLDNMTLEQLREAVRFRDQNKPAVQLEASGGVTLKTVADIAATGVDRISVGALTHSAVALDIGFDWRS</sequence>
<dbReference type="NCBIfam" id="TIGR00078">
    <property type="entry name" value="nadC"/>
    <property type="match status" value="1"/>
</dbReference>
<feature type="binding site" evidence="13">
    <location>
        <position position="227"/>
    </location>
    <ligand>
        <name>substrate</name>
    </ligand>
</feature>
<feature type="binding site" evidence="13">
    <location>
        <position position="171"/>
    </location>
    <ligand>
        <name>substrate</name>
    </ligand>
</feature>
<dbReference type="GO" id="GO:0005737">
    <property type="term" value="C:cytoplasm"/>
    <property type="evidence" value="ECO:0007669"/>
    <property type="project" value="TreeGrafter"/>
</dbReference>
<dbReference type="InterPro" id="IPR036068">
    <property type="entry name" value="Nicotinate_pribotase-like_C"/>
</dbReference>
<reference evidence="16 17" key="1">
    <citation type="submission" date="2019-02" db="EMBL/GenBank/DDBJ databases">
        <title>Deep-cultivation of Planctomycetes and their phenomic and genomic characterization uncovers novel biology.</title>
        <authorList>
            <person name="Wiegand S."/>
            <person name="Jogler M."/>
            <person name="Boedeker C."/>
            <person name="Pinto D."/>
            <person name="Vollmers J."/>
            <person name="Rivas-Marin E."/>
            <person name="Kohn T."/>
            <person name="Peeters S.H."/>
            <person name="Heuer A."/>
            <person name="Rast P."/>
            <person name="Oberbeckmann S."/>
            <person name="Bunk B."/>
            <person name="Jeske O."/>
            <person name="Meyerdierks A."/>
            <person name="Storesund J.E."/>
            <person name="Kallscheuer N."/>
            <person name="Luecker S."/>
            <person name="Lage O.M."/>
            <person name="Pohl T."/>
            <person name="Merkel B.J."/>
            <person name="Hornburger P."/>
            <person name="Mueller R.-W."/>
            <person name="Bruemmer F."/>
            <person name="Labrenz M."/>
            <person name="Spormann A.M."/>
            <person name="Op den Camp H."/>
            <person name="Overmann J."/>
            <person name="Amann R."/>
            <person name="Jetten M.S.M."/>
            <person name="Mascher T."/>
            <person name="Medema M.H."/>
            <person name="Devos D.P."/>
            <person name="Kaster A.-K."/>
            <person name="Ovreas L."/>
            <person name="Rohde M."/>
            <person name="Galperin M.Y."/>
            <person name="Jogler C."/>
        </authorList>
    </citation>
    <scope>NUCLEOTIDE SEQUENCE [LARGE SCALE GENOMIC DNA]</scope>
    <source>
        <strain evidence="16 17">Mal48</strain>
    </source>
</reference>
<dbReference type="AlphaFoldDB" id="A0A517QV13"/>
<dbReference type="PIRSF" id="PIRSF006250">
    <property type="entry name" value="NadC_ModD"/>
    <property type="match status" value="1"/>
</dbReference>
<feature type="binding site" evidence="13">
    <location>
        <begin position="137"/>
        <end position="139"/>
    </location>
    <ligand>
        <name>substrate</name>
    </ligand>
</feature>
<evidence type="ECO:0000256" key="13">
    <source>
        <dbReference type="PIRSR" id="PIRSR006250-1"/>
    </source>
</evidence>
<comment type="pathway">
    <text evidence="2">Cofactor biosynthesis; NAD(+) biosynthesis; nicotinate D-ribonucleotide from quinolinate: step 1/1.</text>
</comment>
<feature type="domain" description="Quinolinate phosphoribosyl transferase N-terminal" evidence="15">
    <location>
        <begin position="29"/>
        <end position="114"/>
    </location>
</feature>
<evidence type="ECO:0000256" key="7">
    <source>
        <dbReference type="ARBA" id="ARBA00022676"/>
    </source>
</evidence>
<dbReference type="Pfam" id="PF02749">
    <property type="entry name" value="QRPTase_N"/>
    <property type="match status" value="1"/>
</dbReference>
<dbReference type="InterPro" id="IPR013785">
    <property type="entry name" value="Aldolase_TIM"/>
</dbReference>
<dbReference type="UniPathway" id="UPA00253">
    <property type="reaction ID" value="UER00331"/>
</dbReference>
<keyword evidence="7 12" id="KW-0328">Glycosyltransferase</keyword>
<feature type="binding site" evidence="13">
    <location>
        <position position="104"/>
    </location>
    <ligand>
        <name>substrate</name>
    </ligand>
</feature>
<feature type="binding site" evidence="13">
    <location>
        <begin position="253"/>
        <end position="255"/>
    </location>
    <ligand>
        <name>substrate</name>
    </ligand>
</feature>
<dbReference type="PANTHER" id="PTHR32179:SF3">
    <property type="entry name" value="NICOTINATE-NUCLEOTIDE PYROPHOSPHORYLASE [CARBOXYLATING]"/>
    <property type="match status" value="1"/>
</dbReference>
<evidence type="ECO:0000259" key="14">
    <source>
        <dbReference type="Pfam" id="PF01729"/>
    </source>
</evidence>
<dbReference type="GO" id="GO:0034213">
    <property type="term" value="P:quinolinate catabolic process"/>
    <property type="evidence" value="ECO:0007669"/>
    <property type="project" value="TreeGrafter"/>
</dbReference>
<keyword evidence="8 12" id="KW-0808">Transferase</keyword>
<comment type="similarity">
    <text evidence="3 12">Belongs to the NadC/ModD family.</text>
</comment>
<dbReference type="InterPro" id="IPR037128">
    <property type="entry name" value="Quinolinate_PRibosylTase_N_sf"/>
</dbReference>
<evidence type="ECO:0000256" key="10">
    <source>
        <dbReference type="ARBA" id="ARBA00047445"/>
    </source>
</evidence>
<dbReference type="FunFam" id="3.90.1170.20:FF:000001">
    <property type="entry name" value="Nicotinate-nucleotide diphosphorylase (Carboxylating)"/>
    <property type="match status" value="1"/>
</dbReference>
<comment type="catalytic activity">
    <reaction evidence="10">
        <text>nicotinate beta-D-ribonucleotide + CO2 + diphosphate = quinolinate + 5-phospho-alpha-D-ribose 1-diphosphate + 2 H(+)</text>
        <dbReference type="Rhea" id="RHEA:12733"/>
        <dbReference type="ChEBI" id="CHEBI:15378"/>
        <dbReference type="ChEBI" id="CHEBI:16526"/>
        <dbReference type="ChEBI" id="CHEBI:29959"/>
        <dbReference type="ChEBI" id="CHEBI:33019"/>
        <dbReference type="ChEBI" id="CHEBI:57502"/>
        <dbReference type="ChEBI" id="CHEBI:58017"/>
        <dbReference type="EC" id="2.4.2.19"/>
    </reaction>
</comment>
<keyword evidence="6" id="KW-0662">Pyridine nucleotide biosynthesis</keyword>
<dbReference type="FunFam" id="3.20.20.70:FF:000030">
    <property type="entry name" value="Nicotinate-nucleotide pyrophosphorylase, carboxylating"/>
    <property type="match status" value="1"/>
</dbReference>
<dbReference type="GO" id="GO:0009435">
    <property type="term" value="P:NAD+ biosynthetic process"/>
    <property type="evidence" value="ECO:0007669"/>
    <property type="project" value="UniProtKB-UniPathway"/>
</dbReference>
<dbReference type="Gene3D" id="3.90.1170.20">
    <property type="entry name" value="Quinolinate phosphoribosyl transferase, N-terminal domain"/>
    <property type="match status" value="1"/>
</dbReference>
<feature type="binding site" evidence="13">
    <location>
        <begin position="274"/>
        <end position="276"/>
    </location>
    <ligand>
        <name>substrate</name>
    </ligand>
</feature>
<dbReference type="Proteomes" id="UP000315724">
    <property type="component" value="Chromosome"/>
</dbReference>
<dbReference type="Pfam" id="PF01729">
    <property type="entry name" value="QRPTase_C"/>
    <property type="match status" value="1"/>
</dbReference>
<dbReference type="Gene3D" id="3.20.20.70">
    <property type="entry name" value="Aldolase class I"/>
    <property type="match status" value="1"/>
</dbReference>
<dbReference type="RefSeq" id="WP_145205072.1">
    <property type="nucleotide sequence ID" value="NZ_CP036267.1"/>
</dbReference>
<evidence type="ECO:0000256" key="4">
    <source>
        <dbReference type="ARBA" id="ARBA00011218"/>
    </source>
</evidence>
<comment type="subunit">
    <text evidence="4">Hexamer formed by 3 homodimers.</text>
</comment>
<evidence type="ECO:0000256" key="1">
    <source>
        <dbReference type="ARBA" id="ARBA00003237"/>
    </source>
</evidence>
<dbReference type="InterPro" id="IPR004393">
    <property type="entry name" value="NadC"/>
</dbReference>
<protein>
    <recommendedName>
        <fullName evidence="11">Probable nicotinate-nucleotide pyrophosphorylase [carboxylating]</fullName>
        <ecNumber evidence="5">2.4.2.19</ecNumber>
    </recommendedName>
    <alternativeName>
        <fullName evidence="9">Quinolinate phosphoribosyltransferase [decarboxylating]</fullName>
    </alternativeName>
</protein>
<gene>
    <name evidence="16" type="primary">nadC</name>
    <name evidence="16" type="ORF">Mal48_47400</name>
</gene>
<feature type="domain" description="Quinolinate phosphoribosyl transferase C-terminal" evidence="14">
    <location>
        <begin position="117"/>
        <end position="288"/>
    </location>
</feature>
<evidence type="ECO:0000256" key="12">
    <source>
        <dbReference type="PIRNR" id="PIRNR006250"/>
    </source>
</evidence>
<evidence type="ECO:0000259" key="15">
    <source>
        <dbReference type="Pfam" id="PF02749"/>
    </source>
</evidence>
<dbReference type="EC" id="2.4.2.19" evidence="5"/>
<dbReference type="OrthoDB" id="9782546at2"/>
<feature type="binding site" evidence="13">
    <location>
        <position position="161"/>
    </location>
    <ligand>
        <name>substrate</name>
    </ligand>
</feature>
<keyword evidence="17" id="KW-1185">Reference proteome</keyword>
<dbReference type="SUPFAM" id="SSF54675">
    <property type="entry name" value="Nicotinate/Quinolinate PRTase N-terminal domain-like"/>
    <property type="match status" value="1"/>
</dbReference>
<name>A0A517QV13_9PLAN</name>
<proteinExistence type="inferred from homology"/>
<evidence type="ECO:0000256" key="2">
    <source>
        <dbReference type="ARBA" id="ARBA00004893"/>
    </source>
</evidence>
<accession>A0A517QV13</accession>